<comment type="caution">
    <text evidence="8">The sequence shown here is derived from an EMBL/GenBank/DDBJ whole genome shotgun (WGS) entry which is preliminary data.</text>
</comment>
<gene>
    <name evidence="8" type="ORF">ACFSUS_00170</name>
</gene>
<accession>A0ABW5LXP6</accession>
<proteinExistence type="inferred from homology"/>
<organism evidence="8 9">
    <name type="scientific">Spirosoma soli</name>
    <dbReference type="NCBI Taxonomy" id="1770529"/>
    <lineage>
        <taxon>Bacteria</taxon>
        <taxon>Pseudomonadati</taxon>
        <taxon>Bacteroidota</taxon>
        <taxon>Cytophagia</taxon>
        <taxon>Cytophagales</taxon>
        <taxon>Cytophagaceae</taxon>
        <taxon>Spirosoma</taxon>
    </lineage>
</organism>
<sequence length="637" mass="71857">MKKLTALLLTFTALVGSSCKDYLEEELVSTLTYQYYDTEQGVEDLVKAAYETTRYKFGYEHGYAMFNFGDDEFVQGDQLNHNYYNNYDNRLNALDGFFSDVWGAYYDGINRCNIAIQRIPTVPGVRTLTTPAARAARLAEVRFLRGYYYFLLVQQFGPIPLITEPSEGVRLEFDRSPVADIYKRIVSDLRFAADNLPATQSEFGRATKGAAQHILADAYLTRGSAVTDQRGQLPTDIDSAAYYADQVIGSSVYALEPDYGTLWDFTNIATSNVANNLAAAQRSKEIIFSAQFNANLNLAGRLGNQMHMYFLMAYDTSEPGMVRDIVNGRPFRRLRPSDYAMDIYDRKNDSRFYKSMKLAYKANNAASIPRWTATDAPNAGLVGRAKYTLGDTAILVVVNSKETTLKDTDLAKNRYRLYARYYRRASDNSLVDGVAAAGGGKFPTLLKYIDPNRLSVAQQQGTRDGIIARLGETYLIAAEAYGRKGDYAKALTYINKLRERAAYKQGETKVPQYWMVEGGQRGDVSSTLPAITVTDAKFTTNDPAEQYPPSATTTPQRFIHFILNERTRELLGELHRWEDLVRTETLIERAKLFNPQAQNIQPYHKLRPIPQTHLERIFKNGAPLTTSERQAEQNPGY</sequence>
<evidence type="ECO:0000256" key="3">
    <source>
        <dbReference type="ARBA" id="ARBA00022729"/>
    </source>
</evidence>
<evidence type="ECO:0000256" key="4">
    <source>
        <dbReference type="ARBA" id="ARBA00023136"/>
    </source>
</evidence>
<dbReference type="InterPro" id="IPR012944">
    <property type="entry name" value="SusD_RagB_dom"/>
</dbReference>
<keyword evidence="4" id="KW-0472">Membrane</keyword>
<keyword evidence="9" id="KW-1185">Reference proteome</keyword>
<dbReference type="Pfam" id="PF14322">
    <property type="entry name" value="SusD-like_3"/>
    <property type="match status" value="1"/>
</dbReference>
<protein>
    <submittedName>
        <fullName evidence="8">RagB/SusD family nutrient uptake outer membrane protein</fullName>
    </submittedName>
</protein>
<dbReference type="RefSeq" id="WP_381517384.1">
    <property type="nucleotide sequence ID" value="NZ_JBHULN010000001.1"/>
</dbReference>
<feature type="domain" description="SusD-like N-terminal" evidence="7">
    <location>
        <begin position="21"/>
        <end position="220"/>
    </location>
</feature>
<dbReference type="Gene3D" id="1.25.40.390">
    <property type="match status" value="1"/>
</dbReference>
<keyword evidence="5" id="KW-0998">Cell outer membrane</keyword>
<evidence type="ECO:0000313" key="8">
    <source>
        <dbReference type="EMBL" id="MFD2569026.1"/>
    </source>
</evidence>
<dbReference type="Proteomes" id="UP001597469">
    <property type="component" value="Unassembled WGS sequence"/>
</dbReference>
<dbReference type="SUPFAM" id="SSF48452">
    <property type="entry name" value="TPR-like"/>
    <property type="match status" value="1"/>
</dbReference>
<evidence type="ECO:0000313" key="9">
    <source>
        <dbReference type="Proteomes" id="UP001597469"/>
    </source>
</evidence>
<keyword evidence="3" id="KW-0732">Signal</keyword>
<dbReference type="InterPro" id="IPR011990">
    <property type="entry name" value="TPR-like_helical_dom_sf"/>
</dbReference>
<dbReference type="PROSITE" id="PS51257">
    <property type="entry name" value="PROKAR_LIPOPROTEIN"/>
    <property type="match status" value="1"/>
</dbReference>
<reference evidence="9" key="1">
    <citation type="journal article" date="2019" name="Int. J. Syst. Evol. Microbiol.">
        <title>The Global Catalogue of Microorganisms (GCM) 10K type strain sequencing project: providing services to taxonomists for standard genome sequencing and annotation.</title>
        <authorList>
            <consortium name="The Broad Institute Genomics Platform"/>
            <consortium name="The Broad Institute Genome Sequencing Center for Infectious Disease"/>
            <person name="Wu L."/>
            <person name="Ma J."/>
        </authorList>
    </citation>
    <scope>NUCLEOTIDE SEQUENCE [LARGE SCALE GENOMIC DNA]</scope>
    <source>
        <strain evidence="9">KCTC 42805</strain>
    </source>
</reference>
<feature type="domain" description="RagB/SusD" evidence="6">
    <location>
        <begin position="345"/>
        <end position="601"/>
    </location>
</feature>
<evidence type="ECO:0000256" key="1">
    <source>
        <dbReference type="ARBA" id="ARBA00004442"/>
    </source>
</evidence>
<comment type="similarity">
    <text evidence="2">Belongs to the SusD family.</text>
</comment>
<evidence type="ECO:0000256" key="5">
    <source>
        <dbReference type="ARBA" id="ARBA00023237"/>
    </source>
</evidence>
<dbReference type="EMBL" id="JBHULN010000001">
    <property type="protein sequence ID" value="MFD2569026.1"/>
    <property type="molecule type" value="Genomic_DNA"/>
</dbReference>
<evidence type="ECO:0000259" key="6">
    <source>
        <dbReference type="Pfam" id="PF07980"/>
    </source>
</evidence>
<evidence type="ECO:0000259" key="7">
    <source>
        <dbReference type="Pfam" id="PF14322"/>
    </source>
</evidence>
<evidence type="ECO:0000256" key="2">
    <source>
        <dbReference type="ARBA" id="ARBA00006275"/>
    </source>
</evidence>
<dbReference type="Pfam" id="PF07980">
    <property type="entry name" value="SusD_RagB"/>
    <property type="match status" value="1"/>
</dbReference>
<name>A0ABW5LXP6_9BACT</name>
<comment type="subcellular location">
    <subcellularLocation>
        <location evidence="1">Cell outer membrane</location>
    </subcellularLocation>
</comment>
<dbReference type="InterPro" id="IPR033985">
    <property type="entry name" value="SusD-like_N"/>
</dbReference>